<dbReference type="OrthoDB" id="5582146at2759"/>
<feature type="region of interest" description="Disordered" evidence="1">
    <location>
        <begin position="201"/>
        <end position="221"/>
    </location>
</feature>
<dbReference type="EMBL" id="JH930990">
    <property type="protein sequence ID" value="EKM48504.1"/>
    <property type="molecule type" value="Genomic_DNA"/>
</dbReference>
<dbReference type="GeneID" id="18911970"/>
<sequence length="312" mass="34100">MINGYLYNHRFHGQHDQRALCDLICLFLTLKELKLQQVCDPHGEGDNDVDDSYDVEIEHLPRINSVVFDDSGAPLVLLRVLRTAEQNLFSAARHHPLLDGGLLTLRAHRNATALVRAYRVLCGCSLGAELVASVATAAPRDAASSEDASDSDNELPTADANVHSWDDNGSDVEDAWLSTEIRAGCCKAGSVRSVEVRVEEPDVDAGADHASLGRAHDKPPHAPRTAAFASSDSFAPSSLMATPEVWDVSEIDVRQVFLRAVSYRLPMRVGPNDEILGSIMHPAMRDWQLAPELAALERRTVKQIDVDILADV</sequence>
<evidence type="ECO:0000256" key="1">
    <source>
        <dbReference type="SAM" id="MobiDB-lite"/>
    </source>
</evidence>
<proteinExistence type="predicted"/>
<protein>
    <submittedName>
        <fullName evidence="2">Uncharacterized protein</fullName>
    </submittedName>
</protein>
<dbReference type="InParanoid" id="K5VPJ7"/>
<dbReference type="Proteomes" id="UP000008370">
    <property type="component" value="Unassembled WGS sequence"/>
</dbReference>
<dbReference type="HOGENOM" id="CLU_891688_0_0_1"/>
<reference evidence="2 3" key="1">
    <citation type="journal article" date="2012" name="BMC Genomics">
        <title>Comparative genomics of the white-rot fungi, Phanerochaete carnosa and P. chrysosporium, to elucidate the genetic basis of the distinct wood types they colonize.</title>
        <authorList>
            <person name="Suzuki H."/>
            <person name="MacDonald J."/>
            <person name="Syed K."/>
            <person name="Salamov A."/>
            <person name="Hori C."/>
            <person name="Aerts A."/>
            <person name="Henrissat B."/>
            <person name="Wiebenga A."/>
            <person name="vanKuyk P.A."/>
            <person name="Barry K."/>
            <person name="Lindquist E."/>
            <person name="LaButti K."/>
            <person name="Lapidus A."/>
            <person name="Lucas S."/>
            <person name="Coutinho P."/>
            <person name="Gong Y."/>
            <person name="Samejima M."/>
            <person name="Mahadevan R."/>
            <person name="Abou-Zaid M."/>
            <person name="de Vries R.P."/>
            <person name="Igarashi K."/>
            <person name="Yadav J.S."/>
            <person name="Grigoriev I.V."/>
            <person name="Master E.R."/>
        </authorList>
    </citation>
    <scope>NUCLEOTIDE SEQUENCE [LARGE SCALE GENOMIC DNA]</scope>
    <source>
        <strain evidence="2 3">HHB-10118-sp</strain>
    </source>
</reference>
<gene>
    <name evidence="2" type="ORF">PHACADRAFT_202733</name>
</gene>
<keyword evidence="3" id="KW-1185">Reference proteome</keyword>
<evidence type="ECO:0000313" key="2">
    <source>
        <dbReference type="EMBL" id="EKM48504.1"/>
    </source>
</evidence>
<feature type="region of interest" description="Disordered" evidence="1">
    <location>
        <begin position="142"/>
        <end position="167"/>
    </location>
</feature>
<dbReference type="RefSeq" id="XP_007402944.1">
    <property type="nucleotide sequence ID" value="XM_007402882.1"/>
</dbReference>
<accession>K5VPJ7</accession>
<organism evidence="2 3">
    <name type="scientific">Phanerochaete carnosa (strain HHB-10118-sp)</name>
    <name type="common">White-rot fungus</name>
    <name type="synonym">Peniophora carnosa</name>
    <dbReference type="NCBI Taxonomy" id="650164"/>
    <lineage>
        <taxon>Eukaryota</taxon>
        <taxon>Fungi</taxon>
        <taxon>Dikarya</taxon>
        <taxon>Basidiomycota</taxon>
        <taxon>Agaricomycotina</taxon>
        <taxon>Agaricomycetes</taxon>
        <taxon>Polyporales</taxon>
        <taxon>Phanerochaetaceae</taxon>
        <taxon>Phanerochaete</taxon>
    </lineage>
</organism>
<name>K5VPJ7_PHACS</name>
<dbReference type="KEGG" id="pco:PHACADRAFT_202733"/>
<dbReference type="AlphaFoldDB" id="K5VPJ7"/>
<evidence type="ECO:0000313" key="3">
    <source>
        <dbReference type="Proteomes" id="UP000008370"/>
    </source>
</evidence>